<comment type="caution">
    <text evidence="2">The sequence shown here is derived from an EMBL/GenBank/DDBJ whole genome shotgun (WGS) entry which is preliminary data.</text>
</comment>
<protein>
    <submittedName>
        <fullName evidence="2">Uncharacterized protein</fullName>
    </submittedName>
</protein>
<reference evidence="2" key="1">
    <citation type="journal article" date="2020" name="Cell">
        <title>Large-Scale Comparative Analyses of Tick Genomes Elucidate Their Genetic Diversity and Vector Capacities.</title>
        <authorList>
            <consortium name="Tick Genome and Microbiome Consortium (TIGMIC)"/>
            <person name="Jia N."/>
            <person name="Wang J."/>
            <person name="Shi W."/>
            <person name="Du L."/>
            <person name="Sun Y."/>
            <person name="Zhan W."/>
            <person name="Jiang J.F."/>
            <person name="Wang Q."/>
            <person name="Zhang B."/>
            <person name="Ji P."/>
            <person name="Bell-Sakyi L."/>
            <person name="Cui X.M."/>
            <person name="Yuan T.T."/>
            <person name="Jiang B.G."/>
            <person name="Yang W.F."/>
            <person name="Lam T.T."/>
            <person name="Chang Q.C."/>
            <person name="Ding S.J."/>
            <person name="Wang X.J."/>
            <person name="Zhu J.G."/>
            <person name="Ruan X.D."/>
            <person name="Zhao L."/>
            <person name="Wei J.T."/>
            <person name="Ye R.Z."/>
            <person name="Que T.C."/>
            <person name="Du C.H."/>
            <person name="Zhou Y.H."/>
            <person name="Cheng J.X."/>
            <person name="Dai P.F."/>
            <person name="Guo W.B."/>
            <person name="Han X.H."/>
            <person name="Huang E.J."/>
            <person name="Li L.F."/>
            <person name="Wei W."/>
            <person name="Gao Y.C."/>
            <person name="Liu J.Z."/>
            <person name="Shao H.Z."/>
            <person name="Wang X."/>
            <person name="Wang C.C."/>
            <person name="Yang T.C."/>
            <person name="Huo Q.B."/>
            <person name="Li W."/>
            <person name="Chen H.Y."/>
            <person name="Chen S.E."/>
            <person name="Zhou L.G."/>
            <person name="Ni X.B."/>
            <person name="Tian J.H."/>
            <person name="Sheng Y."/>
            <person name="Liu T."/>
            <person name="Pan Y.S."/>
            <person name="Xia L.Y."/>
            <person name="Li J."/>
            <person name="Zhao F."/>
            <person name="Cao W.C."/>
        </authorList>
    </citation>
    <scope>NUCLEOTIDE SEQUENCE</scope>
    <source>
        <strain evidence="2">Rmic-2018</strain>
    </source>
</reference>
<dbReference type="Proteomes" id="UP000821866">
    <property type="component" value="Unassembled WGS sequence"/>
</dbReference>
<feature type="region of interest" description="Disordered" evidence="1">
    <location>
        <begin position="85"/>
        <end position="106"/>
    </location>
</feature>
<gene>
    <name evidence="2" type="ORF">HPB51_027492</name>
</gene>
<dbReference type="EMBL" id="JABSTU010004073">
    <property type="protein sequence ID" value="KAH7964268.1"/>
    <property type="molecule type" value="Genomic_DNA"/>
</dbReference>
<organism evidence="2 3">
    <name type="scientific">Rhipicephalus microplus</name>
    <name type="common">Cattle tick</name>
    <name type="synonym">Boophilus microplus</name>
    <dbReference type="NCBI Taxonomy" id="6941"/>
    <lineage>
        <taxon>Eukaryota</taxon>
        <taxon>Metazoa</taxon>
        <taxon>Ecdysozoa</taxon>
        <taxon>Arthropoda</taxon>
        <taxon>Chelicerata</taxon>
        <taxon>Arachnida</taxon>
        <taxon>Acari</taxon>
        <taxon>Parasitiformes</taxon>
        <taxon>Ixodida</taxon>
        <taxon>Ixodoidea</taxon>
        <taxon>Ixodidae</taxon>
        <taxon>Rhipicephalinae</taxon>
        <taxon>Rhipicephalus</taxon>
        <taxon>Boophilus</taxon>
    </lineage>
</organism>
<evidence type="ECO:0000313" key="3">
    <source>
        <dbReference type="Proteomes" id="UP000821866"/>
    </source>
</evidence>
<keyword evidence="3" id="KW-1185">Reference proteome</keyword>
<name>A0A9J6D017_RHIMP</name>
<sequence>MLAGDWRALTIAGPTHFTGSQDVVCLDTGSCSCPGLHIGSIPEGSCLCLLYQNGWWPLRAELEERRRERVSHVRGSLTQRRTEQTGVGCGLNSRTTSNRTSSEGNERPLKYAWKRGCDCFTARMTLFASDAEGSCGHKVLDPFLWLDPPTTASHRYRPTTLGGTKHDFLERITAEDVASVFFTG</sequence>
<evidence type="ECO:0000256" key="1">
    <source>
        <dbReference type="SAM" id="MobiDB-lite"/>
    </source>
</evidence>
<dbReference type="AlphaFoldDB" id="A0A9J6D017"/>
<accession>A0A9J6D017</accession>
<reference evidence="2" key="2">
    <citation type="submission" date="2021-09" db="EMBL/GenBank/DDBJ databases">
        <authorList>
            <person name="Jia N."/>
            <person name="Wang J."/>
            <person name="Shi W."/>
            <person name="Du L."/>
            <person name="Sun Y."/>
            <person name="Zhan W."/>
            <person name="Jiang J."/>
            <person name="Wang Q."/>
            <person name="Zhang B."/>
            <person name="Ji P."/>
            <person name="Sakyi L.B."/>
            <person name="Cui X."/>
            <person name="Yuan T."/>
            <person name="Jiang B."/>
            <person name="Yang W."/>
            <person name="Lam T.T.-Y."/>
            <person name="Chang Q."/>
            <person name="Ding S."/>
            <person name="Wang X."/>
            <person name="Zhu J."/>
            <person name="Ruan X."/>
            <person name="Zhao L."/>
            <person name="Wei J."/>
            <person name="Que T."/>
            <person name="Du C."/>
            <person name="Cheng J."/>
            <person name="Dai P."/>
            <person name="Han X."/>
            <person name="Huang E."/>
            <person name="Gao Y."/>
            <person name="Liu J."/>
            <person name="Shao H."/>
            <person name="Ye R."/>
            <person name="Li L."/>
            <person name="Wei W."/>
            <person name="Wang X."/>
            <person name="Wang C."/>
            <person name="Huo Q."/>
            <person name="Li W."/>
            <person name="Guo W."/>
            <person name="Chen H."/>
            <person name="Chen S."/>
            <person name="Zhou L."/>
            <person name="Zhou L."/>
            <person name="Ni X."/>
            <person name="Tian J."/>
            <person name="Zhou Y."/>
            <person name="Sheng Y."/>
            <person name="Liu T."/>
            <person name="Pan Y."/>
            <person name="Xia L."/>
            <person name="Li J."/>
            <person name="Zhao F."/>
            <person name="Cao W."/>
        </authorList>
    </citation>
    <scope>NUCLEOTIDE SEQUENCE</scope>
    <source>
        <strain evidence="2">Rmic-2018</strain>
        <tissue evidence="2">Larvae</tissue>
    </source>
</reference>
<proteinExistence type="predicted"/>
<evidence type="ECO:0000313" key="2">
    <source>
        <dbReference type="EMBL" id="KAH7964268.1"/>
    </source>
</evidence>
<feature type="compositionally biased region" description="Low complexity" evidence="1">
    <location>
        <begin position="92"/>
        <end position="102"/>
    </location>
</feature>